<dbReference type="InterPro" id="IPR001124">
    <property type="entry name" value="Lipid-bd_serum_glycop_C"/>
</dbReference>
<dbReference type="GO" id="GO:0005615">
    <property type="term" value="C:extracellular space"/>
    <property type="evidence" value="ECO:0007669"/>
    <property type="project" value="TreeGrafter"/>
</dbReference>
<keyword evidence="3" id="KW-1185">Reference proteome</keyword>
<evidence type="ECO:0000313" key="3">
    <source>
        <dbReference type="Proteomes" id="UP000271098"/>
    </source>
</evidence>
<sequence>MVEFIATDYVVNSLLYHAYKQKYMDFIIGPESGPQLKSLLLTTCESGYCIGEYLGELSRQYPNREVEIHFSTRKVVSQVFEDKCVHERVDLP</sequence>
<dbReference type="InterPro" id="IPR017943">
    <property type="entry name" value="Bactericidal_perm-incr_a/b_dom"/>
</dbReference>
<dbReference type="OrthoDB" id="10255543at2759"/>
<dbReference type="InterPro" id="IPR032942">
    <property type="entry name" value="BPI/LBP/Plunc"/>
</dbReference>
<dbReference type="PANTHER" id="PTHR10504">
    <property type="entry name" value="BACTERICIDAL PERMEABILITY-INCREASING BPI PROTEIN-RELATED"/>
    <property type="match status" value="1"/>
</dbReference>
<protein>
    <submittedName>
        <fullName evidence="4">BPI2 domain-containing protein</fullName>
    </submittedName>
</protein>
<name>A0A183CYT5_9BILA</name>
<dbReference type="EMBL" id="UYRT01002063">
    <property type="protein sequence ID" value="VDK30563.1"/>
    <property type="molecule type" value="Genomic_DNA"/>
</dbReference>
<evidence type="ECO:0000259" key="1">
    <source>
        <dbReference type="Pfam" id="PF02886"/>
    </source>
</evidence>
<dbReference type="SUPFAM" id="SSF55394">
    <property type="entry name" value="Bactericidal permeability-increasing protein, BPI"/>
    <property type="match status" value="1"/>
</dbReference>
<evidence type="ECO:0000313" key="4">
    <source>
        <dbReference type="WBParaSite" id="GPUH_0000163001-mRNA-1"/>
    </source>
</evidence>
<dbReference type="Gene3D" id="3.15.20.10">
    <property type="entry name" value="Bactericidal permeability-increasing protein, domain 2"/>
    <property type="match status" value="1"/>
</dbReference>
<dbReference type="Pfam" id="PF02886">
    <property type="entry name" value="LBP_BPI_CETP_C"/>
    <property type="match status" value="1"/>
</dbReference>
<accession>A0A183CYT5</accession>
<feature type="domain" description="Lipid-binding serum glycoprotein C-terminal" evidence="1">
    <location>
        <begin position="1"/>
        <end position="75"/>
    </location>
</feature>
<reference evidence="4" key="1">
    <citation type="submission" date="2016-06" db="UniProtKB">
        <authorList>
            <consortium name="WormBaseParasite"/>
        </authorList>
    </citation>
    <scope>IDENTIFICATION</scope>
</reference>
<evidence type="ECO:0000313" key="2">
    <source>
        <dbReference type="EMBL" id="VDK30563.1"/>
    </source>
</evidence>
<dbReference type="PANTHER" id="PTHR10504:SF137">
    <property type="entry name" value="BPI FOLD-CONTAINING FAMILY C PROTEIN"/>
    <property type="match status" value="1"/>
</dbReference>
<proteinExistence type="predicted"/>
<dbReference type="Proteomes" id="UP000271098">
    <property type="component" value="Unassembled WGS sequence"/>
</dbReference>
<gene>
    <name evidence="2" type="ORF">GPUH_LOCUS1625</name>
</gene>
<dbReference type="AlphaFoldDB" id="A0A183CYT5"/>
<dbReference type="GO" id="GO:0008289">
    <property type="term" value="F:lipid binding"/>
    <property type="evidence" value="ECO:0007669"/>
    <property type="project" value="InterPro"/>
</dbReference>
<organism evidence="4">
    <name type="scientific">Gongylonema pulchrum</name>
    <dbReference type="NCBI Taxonomy" id="637853"/>
    <lineage>
        <taxon>Eukaryota</taxon>
        <taxon>Metazoa</taxon>
        <taxon>Ecdysozoa</taxon>
        <taxon>Nematoda</taxon>
        <taxon>Chromadorea</taxon>
        <taxon>Rhabditida</taxon>
        <taxon>Spirurina</taxon>
        <taxon>Spiruromorpha</taxon>
        <taxon>Spiruroidea</taxon>
        <taxon>Gongylonematidae</taxon>
        <taxon>Gongylonema</taxon>
    </lineage>
</organism>
<dbReference type="WBParaSite" id="GPUH_0000163001-mRNA-1">
    <property type="protein sequence ID" value="GPUH_0000163001-mRNA-1"/>
    <property type="gene ID" value="GPUH_0000163001"/>
</dbReference>
<reference evidence="2 3" key="2">
    <citation type="submission" date="2018-11" db="EMBL/GenBank/DDBJ databases">
        <authorList>
            <consortium name="Pathogen Informatics"/>
        </authorList>
    </citation>
    <scope>NUCLEOTIDE SEQUENCE [LARGE SCALE GENOMIC DNA]</scope>
</reference>